<dbReference type="PROSITE" id="PS51819">
    <property type="entry name" value="VOC"/>
    <property type="match status" value="1"/>
</dbReference>
<comment type="caution">
    <text evidence="2">The sequence shown here is derived from an EMBL/GenBank/DDBJ whole genome shotgun (WGS) entry which is preliminary data.</text>
</comment>
<evidence type="ECO:0000313" key="2">
    <source>
        <dbReference type="EMBL" id="GIM79787.1"/>
    </source>
</evidence>
<dbReference type="InterPro" id="IPR029068">
    <property type="entry name" value="Glyas_Bleomycin-R_OHBP_Dase"/>
</dbReference>
<gene>
    <name evidence="2" type="ORF">Aco04nite_67250</name>
</gene>
<dbReference type="EMBL" id="BOQP01000040">
    <property type="protein sequence ID" value="GIM79787.1"/>
    <property type="molecule type" value="Genomic_DNA"/>
</dbReference>
<protein>
    <submittedName>
        <fullName evidence="2">Glyoxalase/bleomycin resistance protein</fullName>
    </submittedName>
</protein>
<sequence>MASMLDRMTTIPGGKSAVTPYVVARGAARFLDFVEAVFTTHKAVRVPNEDGTIGHAEITIDGAVIMAFDAHPEWPPTPSFLSVYVDDADEVVARALDAGATLVTEVVTSRIVGDRGGRIKDPVGNIWWIQTHLEDVDPATMRERFADPAELTVMRGLQLSFDAAMRS</sequence>
<dbReference type="Proteomes" id="UP000680865">
    <property type="component" value="Unassembled WGS sequence"/>
</dbReference>
<dbReference type="InterPro" id="IPR037523">
    <property type="entry name" value="VOC_core"/>
</dbReference>
<name>A0A919SYN6_9ACTN</name>
<accession>A0A919SYN6</accession>
<dbReference type="Pfam" id="PF00903">
    <property type="entry name" value="Glyoxalase"/>
    <property type="match status" value="1"/>
</dbReference>
<dbReference type="CDD" id="cd07246">
    <property type="entry name" value="VOC_like"/>
    <property type="match status" value="1"/>
</dbReference>
<organism evidence="2 3">
    <name type="scientific">Winogradskya consettensis</name>
    <dbReference type="NCBI Taxonomy" id="113560"/>
    <lineage>
        <taxon>Bacteria</taxon>
        <taxon>Bacillati</taxon>
        <taxon>Actinomycetota</taxon>
        <taxon>Actinomycetes</taxon>
        <taxon>Micromonosporales</taxon>
        <taxon>Micromonosporaceae</taxon>
        <taxon>Winogradskya</taxon>
    </lineage>
</organism>
<dbReference type="PANTHER" id="PTHR34109">
    <property type="entry name" value="BNAUNNG04460D PROTEIN-RELATED"/>
    <property type="match status" value="1"/>
</dbReference>
<dbReference type="PANTHER" id="PTHR34109:SF1">
    <property type="entry name" value="VOC DOMAIN-CONTAINING PROTEIN"/>
    <property type="match status" value="1"/>
</dbReference>
<dbReference type="Gene3D" id="3.30.720.110">
    <property type="match status" value="1"/>
</dbReference>
<keyword evidence="3" id="KW-1185">Reference proteome</keyword>
<dbReference type="Gene3D" id="3.30.720.120">
    <property type="match status" value="1"/>
</dbReference>
<feature type="domain" description="VOC" evidence="1">
    <location>
        <begin position="14"/>
        <end position="132"/>
    </location>
</feature>
<proteinExistence type="predicted"/>
<dbReference type="SUPFAM" id="SSF54593">
    <property type="entry name" value="Glyoxalase/Bleomycin resistance protein/Dihydroxybiphenyl dioxygenase"/>
    <property type="match status" value="1"/>
</dbReference>
<dbReference type="AlphaFoldDB" id="A0A919SYN6"/>
<evidence type="ECO:0000313" key="3">
    <source>
        <dbReference type="Proteomes" id="UP000680865"/>
    </source>
</evidence>
<evidence type="ECO:0000259" key="1">
    <source>
        <dbReference type="PROSITE" id="PS51819"/>
    </source>
</evidence>
<dbReference type="InterPro" id="IPR004360">
    <property type="entry name" value="Glyas_Fos-R_dOase_dom"/>
</dbReference>
<reference evidence="2" key="1">
    <citation type="submission" date="2021-03" db="EMBL/GenBank/DDBJ databases">
        <title>Whole genome shotgun sequence of Actinoplanes consettensis NBRC 14913.</title>
        <authorList>
            <person name="Komaki H."/>
            <person name="Tamura T."/>
        </authorList>
    </citation>
    <scope>NUCLEOTIDE SEQUENCE</scope>
    <source>
        <strain evidence="2">NBRC 14913</strain>
    </source>
</reference>